<reference evidence="7 8" key="1">
    <citation type="submission" date="2019-07" db="EMBL/GenBank/DDBJ databases">
        <authorList>
            <person name="Kim J."/>
        </authorList>
    </citation>
    <scope>NUCLEOTIDE SEQUENCE [LARGE SCALE GENOMIC DNA]</scope>
    <source>
        <strain evidence="7 8">N4</strain>
    </source>
</reference>
<dbReference type="Pfam" id="PF13243">
    <property type="entry name" value="SQHop_cyclase_C"/>
    <property type="match status" value="1"/>
</dbReference>
<dbReference type="InterPro" id="IPR008930">
    <property type="entry name" value="Terpenoid_cyclase/PrenylTrfase"/>
</dbReference>
<dbReference type="Proteomes" id="UP000318102">
    <property type="component" value="Unassembled WGS sequence"/>
</dbReference>
<dbReference type="InterPro" id="IPR002365">
    <property type="entry name" value="Terpene_synthase_CS"/>
</dbReference>
<comment type="pathway">
    <text evidence="1">Secondary metabolite biosynthesis; hopanoid biosynthesis.</text>
</comment>
<dbReference type="OrthoDB" id="9758578at2"/>
<evidence type="ECO:0000313" key="7">
    <source>
        <dbReference type="EMBL" id="TVX93626.1"/>
    </source>
</evidence>
<dbReference type="RefSeq" id="WP_144990289.1">
    <property type="nucleotide sequence ID" value="NZ_VNJK01000001.1"/>
</dbReference>
<protein>
    <submittedName>
        <fullName evidence="7">Squalene--hopene cyclase</fullName>
    </submittedName>
</protein>
<dbReference type="UniPathway" id="UPA00337"/>
<feature type="domain" description="Squalene cyclase C-terminal" evidence="5">
    <location>
        <begin position="345"/>
        <end position="661"/>
    </location>
</feature>
<dbReference type="InterPro" id="IPR018333">
    <property type="entry name" value="Squalene_cyclase"/>
</dbReference>
<dbReference type="EMBL" id="VNJK01000001">
    <property type="protein sequence ID" value="TVX93626.1"/>
    <property type="molecule type" value="Genomic_DNA"/>
</dbReference>
<organism evidence="7 8">
    <name type="scientific">Paenibacillus agilis</name>
    <dbReference type="NCBI Taxonomy" id="3020863"/>
    <lineage>
        <taxon>Bacteria</taxon>
        <taxon>Bacillati</taxon>
        <taxon>Bacillota</taxon>
        <taxon>Bacilli</taxon>
        <taxon>Bacillales</taxon>
        <taxon>Paenibacillaceae</taxon>
        <taxon>Paenibacillus</taxon>
    </lineage>
</organism>
<evidence type="ECO:0000256" key="2">
    <source>
        <dbReference type="ARBA" id="ARBA00009755"/>
    </source>
</evidence>
<dbReference type="PANTHER" id="PTHR11764:SF20">
    <property type="entry name" value="LANOSTEROL SYNTHASE"/>
    <property type="match status" value="1"/>
</dbReference>
<dbReference type="Pfam" id="PF13249">
    <property type="entry name" value="SQHop_cyclase_N"/>
    <property type="match status" value="1"/>
</dbReference>
<dbReference type="AlphaFoldDB" id="A0A559J1A9"/>
<dbReference type="NCBIfam" id="TIGR01787">
    <property type="entry name" value="squalene_cyclas"/>
    <property type="match status" value="1"/>
</dbReference>
<dbReference type="InterPro" id="IPR032697">
    <property type="entry name" value="SQ_cyclase_N"/>
</dbReference>
<sequence length="668" mass="75206">MNRRANIESGIDRLIQQLLMAQAPDGSWRFCFESGTMTDSYMIIIVRVLQLSEDELVKQLSQRIVSRQHPEGYWSVYPNETNGNLSSTVEAYYALLYSGTMKKDDPILLKAKAYILSNGGMQQANSVLTKTMLAATGQRPWPRSYTVPIEFLLLPEWSPISFYDIVGYARVHIAPILIMSSLPDTTIPEGAPDLSDLILPNRSWEYESESFNHTDDIQQQQCLYEDYFAYDFSNFQSTYNSVIQSGEAHRSLLQNVKRELFQLLPSPQSVKQEARNKAESFMLDRIEPNGTLYSYASATFLMIFALLALGYDRNHPRITKAIQGLKSFVCPSDKHWHIQNSPPTIWDTALISHAFQQAGLPVQHGAIQRAGAYLLSRQQHKFGDWQFHNPNTPPGGWGFSDINTIIPDIDDTTAALRAINKLASSNTSYAAAYDKGLQWLLSMQNDDGGWPAFEKNTNKTILTWLPYDGANAALTDPSTADLTGRTLEYLGSTAQLKLEHAFVRRGADWLMNHQQQDGSWYGKWGISYIYGTWAAVTGLAAVGVDASNPALVRAARWLSRIQNQDGGWGESCESDRKKTYIPLHLSTPSQTAWALDALIAVSPQPTEEIERGIQNLLYMLQHPNKQSNTYPTGAGLPGNFYIYYHSYNYIWPLLTLANYKRKYSPPLG</sequence>
<dbReference type="SFLD" id="SFLDG01016">
    <property type="entry name" value="Prenyltransferase_Like_2"/>
    <property type="match status" value="1"/>
</dbReference>
<evidence type="ECO:0000256" key="3">
    <source>
        <dbReference type="ARBA" id="ARBA00022737"/>
    </source>
</evidence>
<dbReference type="PANTHER" id="PTHR11764">
    <property type="entry name" value="TERPENE CYCLASE/MUTASE FAMILY MEMBER"/>
    <property type="match status" value="1"/>
</dbReference>
<dbReference type="GO" id="GO:0005811">
    <property type="term" value="C:lipid droplet"/>
    <property type="evidence" value="ECO:0007669"/>
    <property type="project" value="InterPro"/>
</dbReference>
<dbReference type="Gene3D" id="1.50.10.20">
    <property type="match status" value="2"/>
</dbReference>
<dbReference type="GO" id="GO:0016104">
    <property type="term" value="P:triterpenoid biosynthetic process"/>
    <property type="evidence" value="ECO:0007669"/>
    <property type="project" value="InterPro"/>
</dbReference>
<keyword evidence="8" id="KW-1185">Reference proteome</keyword>
<dbReference type="InterPro" id="IPR032696">
    <property type="entry name" value="SQ_cyclase_C"/>
</dbReference>
<dbReference type="GO" id="GO:0016866">
    <property type="term" value="F:intramolecular transferase activity"/>
    <property type="evidence" value="ECO:0007669"/>
    <property type="project" value="InterPro"/>
</dbReference>
<accession>A0A559J1A9</accession>
<feature type="domain" description="Squalene cyclase N-terminal" evidence="6">
    <location>
        <begin position="11"/>
        <end position="331"/>
    </location>
</feature>
<comment type="caution">
    <text evidence="7">The sequence shown here is derived from an EMBL/GenBank/DDBJ whole genome shotgun (WGS) entry which is preliminary data.</text>
</comment>
<evidence type="ECO:0000259" key="5">
    <source>
        <dbReference type="Pfam" id="PF13243"/>
    </source>
</evidence>
<comment type="similarity">
    <text evidence="2">Belongs to the terpene cyclase/mutase family.</text>
</comment>
<keyword evidence="4" id="KW-0413">Isomerase</keyword>
<dbReference type="SUPFAM" id="SSF48239">
    <property type="entry name" value="Terpenoid cyclases/Protein prenyltransferases"/>
    <property type="match status" value="2"/>
</dbReference>
<keyword evidence="3" id="KW-0677">Repeat</keyword>
<proteinExistence type="inferred from homology"/>
<evidence type="ECO:0000256" key="1">
    <source>
        <dbReference type="ARBA" id="ARBA00004999"/>
    </source>
</evidence>
<name>A0A559J1A9_9BACL</name>
<evidence type="ECO:0000313" key="8">
    <source>
        <dbReference type="Proteomes" id="UP000318102"/>
    </source>
</evidence>
<gene>
    <name evidence="7" type="ORF">FPZ44_11490</name>
</gene>
<evidence type="ECO:0000259" key="6">
    <source>
        <dbReference type="Pfam" id="PF13249"/>
    </source>
</evidence>
<evidence type="ECO:0000256" key="4">
    <source>
        <dbReference type="ARBA" id="ARBA00023235"/>
    </source>
</evidence>
<dbReference type="PROSITE" id="PS01074">
    <property type="entry name" value="TERPENE_SYNTHASES"/>
    <property type="match status" value="1"/>
</dbReference>